<dbReference type="InterPro" id="IPR008693">
    <property type="entry name" value="MmpS"/>
</dbReference>
<dbReference type="Proteomes" id="UP000465241">
    <property type="component" value="Unassembled WGS sequence"/>
</dbReference>
<dbReference type="InterPro" id="IPR038468">
    <property type="entry name" value="MmpS_C"/>
</dbReference>
<evidence type="ECO:0000313" key="9">
    <source>
        <dbReference type="EMBL" id="GFG60908.1"/>
    </source>
</evidence>
<evidence type="ECO:0008006" key="11">
    <source>
        <dbReference type="Google" id="ProtNLM"/>
    </source>
</evidence>
<protein>
    <recommendedName>
        <fullName evidence="11">Transport accessory protein MmpS3</fullName>
    </recommendedName>
</protein>
<dbReference type="RefSeq" id="WP_193490847.1">
    <property type="nucleotide sequence ID" value="NZ_BAAAMC010000010.1"/>
</dbReference>
<dbReference type="EMBL" id="BLKT01000003">
    <property type="protein sequence ID" value="GFG60908.1"/>
    <property type="molecule type" value="Genomic_DNA"/>
</dbReference>
<evidence type="ECO:0000256" key="3">
    <source>
        <dbReference type="ARBA" id="ARBA00022475"/>
    </source>
</evidence>
<comment type="caution">
    <text evidence="9">The sequence shown here is derived from an EMBL/GenBank/DDBJ whole genome shotgun (WGS) entry which is preliminary data.</text>
</comment>
<dbReference type="Gene3D" id="2.60.40.2880">
    <property type="entry name" value="MmpS1-5, C-terminal soluble domain"/>
    <property type="match status" value="1"/>
</dbReference>
<reference evidence="9 10" key="1">
    <citation type="journal article" date="2019" name="Emerg. Microbes Infect.">
        <title>Comprehensive subspecies identification of 175 nontuberculous mycobacteria species based on 7547 genomic profiles.</title>
        <authorList>
            <person name="Matsumoto Y."/>
            <person name="Kinjo T."/>
            <person name="Motooka D."/>
            <person name="Nabeya D."/>
            <person name="Jung N."/>
            <person name="Uechi K."/>
            <person name="Horii T."/>
            <person name="Iida T."/>
            <person name="Fujita J."/>
            <person name="Nakamura S."/>
        </authorList>
    </citation>
    <scope>NUCLEOTIDE SEQUENCE [LARGE SCALE GENOMIC DNA]</scope>
    <source>
        <strain evidence="9 10">JCM 13392</strain>
    </source>
</reference>
<feature type="region of interest" description="Disordered" evidence="7">
    <location>
        <begin position="1"/>
        <end position="67"/>
    </location>
</feature>
<dbReference type="GO" id="GO:0005886">
    <property type="term" value="C:plasma membrane"/>
    <property type="evidence" value="ECO:0007669"/>
    <property type="project" value="UniProtKB-SubCell"/>
</dbReference>
<organism evidence="9 10">
    <name type="scientific">Mycolicibacterium murale</name>
    <dbReference type="NCBI Taxonomy" id="182220"/>
    <lineage>
        <taxon>Bacteria</taxon>
        <taxon>Bacillati</taxon>
        <taxon>Actinomycetota</taxon>
        <taxon>Actinomycetes</taxon>
        <taxon>Mycobacteriales</taxon>
        <taxon>Mycobacteriaceae</taxon>
        <taxon>Mycolicibacterium</taxon>
    </lineage>
</organism>
<name>A0A7I9WU76_9MYCO</name>
<evidence type="ECO:0000256" key="7">
    <source>
        <dbReference type="SAM" id="MobiDB-lite"/>
    </source>
</evidence>
<feature type="compositionally biased region" description="Basic and acidic residues" evidence="7">
    <location>
        <begin position="48"/>
        <end position="67"/>
    </location>
</feature>
<gene>
    <name evidence="9" type="ORF">MMUR_50440</name>
</gene>
<keyword evidence="10" id="KW-1185">Reference proteome</keyword>
<evidence type="ECO:0000256" key="1">
    <source>
        <dbReference type="ARBA" id="ARBA00004236"/>
    </source>
</evidence>
<keyword evidence="4 8" id="KW-0812">Transmembrane</keyword>
<feature type="transmembrane region" description="Helical" evidence="8">
    <location>
        <begin position="90"/>
        <end position="110"/>
    </location>
</feature>
<evidence type="ECO:0000256" key="5">
    <source>
        <dbReference type="ARBA" id="ARBA00022989"/>
    </source>
</evidence>
<evidence type="ECO:0000256" key="4">
    <source>
        <dbReference type="ARBA" id="ARBA00022692"/>
    </source>
</evidence>
<keyword evidence="6 8" id="KW-0472">Membrane</keyword>
<keyword evidence="5 8" id="KW-1133">Transmembrane helix</keyword>
<comment type="subcellular location">
    <subcellularLocation>
        <location evidence="1">Cell membrane</location>
    </subcellularLocation>
</comment>
<accession>A0A7I9WU76</accession>
<evidence type="ECO:0000256" key="6">
    <source>
        <dbReference type="ARBA" id="ARBA00023136"/>
    </source>
</evidence>
<dbReference type="Pfam" id="PF05423">
    <property type="entry name" value="Mycobact_memb"/>
    <property type="match status" value="1"/>
</dbReference>
<evidence type="ECO:0000256" key="8">
    <source>
        <dbReference type="SAM" id="Phobius"/>
    </source>
</evidence>
<dbReference type="AlphaFoldDB" id="A0A7I9WU76"/>
<evidence type="ECO:0000256" key="2">
    <source>
        <dbReference type="ARBA" id="ARBA00007531"/>
    </source>
</evidence>
<evidence type="ECO:0000313" key="10">
    <source>
        <dbReference type="Proteomes" id="UP000465241"/>
    </source>
</evidence>
<proteinExistence type="inferred from homology"/>
<keyword evidence="3" id="KW-1003">Cell membrane</keyword>
<comment type="similarity">
    <text evidence="2">Belongs to the MmpS family.</text>
</comment>
<sequence>MSKPYWSGGHQQGPSFLDDPFGEENPTGRISTRERYNDGFYSNGGYRTTDDYRRRRPGLDYSEHDDHEYDDEYEDYDEDVYYHSDTRWRLVAGLAVAVLLAAVLAIVLVMRGGDDTQNTAQSSPATSTTPRTVVATIAPSPAPPPPVQLSPETVVTITTTPPAPPPVAAAPVPEAAPAPQVAPAPAAAVDPRTVTYTVTGTKQMIDLVSVIYTDEQGLPRTEVNVALPWSKTLVLNPGVDFESVTATSLTGQLNCAITDAAGTPVVAQNNNSMIATCTG</sequence>